<organism evidence="1 2">
    <name type="scientific">Facklamia lactis</name>
    <dbReference type="NCBI Taxonomy" id="2749967"/>
    <lineage>
        <taxon>Bacteria</taxon>
        <taxon>Bacillati</taxon>
        <taxon>Bacillota</taxon>
        <taxon>Bacilli</taxon>
        <taxon>Lactobacillales</taxon>
        <taxon>Aerococcaceae</taxon>
        <taxon>Facklamia</taxon>
    </lineage>
</organism>
<reference evidence="1 2" key="1">
    <citation type="submission" date="2020-07" db="EMBL/GenBank/DDBJ databases">
        <title>Facklamia lactis sp. nov., isolated from raw milk.</title>
        <authorList>
            <person name="Doll E.V."/>
            <person name="Huptas C."/>
            <person name="Staib L."/>
            <person name="Wenning M."/>
            <person name="Scherer S."/>
        </authorList>
    </citation>
    <scope>NUCLEOTIDE SEQUENCE [LARGE SCALE GENOMIC DNA]</scope>
    <source>
        <strain evidence="1 2">DSM 111018</strain>
    </source>
</reference>
<keyword evidence="2" id="KW-1185">Reference proteome</keyword>
<gene>
    <name evidence="1" type="ORF">HZY91_08100</name>
</gene>
<dbReference type="Proteomes" id="UP000721415">
    <property type="component" value="Unassembled WGS sequence"/>
</dbReference>
<dbReference type="EMBL" id="JACBXQ010000005">
    <property type="protein sequence ID" value="MBG9986847.1"/>
    <property type="molecule type" value="Genomic_DNA"/>
</dbReference>
<name>A0ABS0LS21_9LACT</name>
<sequence>MYKFLVTFQLSDHEMMEIFFINENDQEYLPHIGKSLQAFDQQPPYGTEKTYLLT</sequence>
<protein>
    <submittedName>
        <fullName evidence="1">Uncharacterized protein</fullName>
    </submittedName>
</protein>
<proteinExistence type="predicted"/>
<comment type="caution">
    <text evidence="1">The sequence shown here is derived from an EMBL/GenBank/DDBJ whole genome shotgun (WGS) entry which is preliminary data.</text>
</comment>
<evidence type="ECO:0000313" key="1">
    <source>
        <dbReference type="EMBL" id="MBG9986847.1"/>
    </source>
</evidence>
<dbReference type="RefSeq" id="WP_197117621.1">
    <property type="nucleotide sequence ID" value="NZ_JACBXR010000004.1"/>
</dbReference>
<accession>A0ABS0LS21</accession>
<evidence type="ECO:0000313" key="2">
    <source>
        <dbReference type="Proteomes" id="UP000721415"/>
    </source>
</evidence>